<dbReference type="InterPro" id="IPR009057">
    <property type="entry name" value="Homeodomain-like_sf"/>
</dbReference>
<keyword evidence="1" id="KW-0805">Transcription regulation</keyword>
<name>A0A6J6F1G4_9ZZZZ</name>
<sequence>MFRDGYEATGIQGVVDAAHVPRGSFFHHFPSKEHLGIVVLQRYARASEQRQIAAFENEEQSPTERLRSFFAAANDRVIADDFTKGCLIGNFTLQLSNTSEPIRQALVQAADETIDRIGRVLQAAKDAGELDPDVDPAELAELIWSSWEGAVLRSKLSRTGHSLRSWETRVLGSLLRATS</sequence>
<evidence type="ECO:0000313" key="5">
    <source>
        <dbReference type="EMBL" id="CAB4582632.1"/>
    </source>
</evidence>
<evidence type="ECO:0000256" key="3">
    <source>
        <dbReference type="ARBA" id="ARBA00023163"/>
    </source>
</evidence>
<dbReference type="InterPro" id="IPR011075">
    <property type="entry name" value="TetR_C"/>
</dbReference>
<dbReference type="InterPro" id="IPR036271">
    <property type="entry name" value="Tet_transcr_reg_TetR-rel_C_sf"/>
</dbReference>
<dbReference type="SUPFAM" id="SSF48498">
    <property type="entry name" value="Tetracyclin repressor-like, C-terminal domain"/>
    <property type="match status" value="1"/>
</dbReference>
<organism evidence="5">
    <name type="scientific">freshwater metagenome</name>
    <dbReference type="NCBI Taxonomy" id="449393"/>
    <lineage>
        <taxon>unclassified sequences</taxon>
        <taxon>metagenomes</taxon>
        <taxon>ecological metagenomes</taxon>
    </lineage>
</organism>
<dbReference type="PANTHER" id="PTHR47506:SF6">
    <property type="entry name" value="HTH-TYPE TRANSCRIPTIONAL REPRESSOR NEMR"/>
    <property type="match status" value="1"/>
</dbReference>
<dbReference type="Pfam" id="PF16925">
    <property type="entry name" value="TetR_C_13"/>
    <property type="match status" value="1"/>
</dbReference>
<dbReference type="InterPro" id="IPR001647">
    <property type="entry name" value="HTH_TetR"/>
</dbReference>
<dbReference type="SUPFAM" id="SSF46689">
    <property type="entry name" value="Homeodomain-like"/>
    <property type="match status" value="1"/>
</dbReference>
<dbReference type="Pfam" id="PF00440">
    <property type="entry name" value="TetR_N"/>
    <property type="match status" value="1"/>
</dbReference>
<dbReference type="EMBL" id="CAEZSR010000164">
    <property type="protein sequence ID" value="CAB4582632.1"/>
    <property type="molecule type" value="Genomic_DNA"/>
</dbReference>
<keyword evidence="3" id="KW-0804">Transcription</keyword>
<dbReference type="GO" id="GO:0003677">
    <property type="term" value="F:DNA binding"/>
    <property type="evidence" value="ECO:0007669"/>
    <property type="project" value="UniProtKB-KW"/>
</dbReference>
<dbReference type="PANTHER" id="PTHR47506">
    <property type="entry name" value="TRANSCRIPTIONAL REGULATORY PROTEIN"/>
    <property type="match status" value="1"/>
</dbReference>
<reference evidence="5" key="1">
    <citation type="submission" date="2020-05" db="EMBL/GenBank/DDBJ databases">
        <authorList>
            <person name="Chiriac C."/>
            <person name="Salcher M."/>
            <person name="Ghai R."/>
            <person name="Kavagutti S V."/>
        </authorList>
    </citation>
    <scope>NUCLEOTIDE SEQUENCE</scope>
</reference>
<protein>
    <submittedName>
        <fullName evidence="5">Unannotated protein</fullName>
    </submittedName>
</protein>
<evidence type="ECO:0000256" key="1">
    <source>
        <dbReference type="ARBA" id="ARBA00023015"/>
    </source>
</evidence>
<dbReference type="AlphaFoldDB" id="A0A6J6F1G4"/>
<evidence type="ECO:0000259" key="4">
    <source>
        <dbReference type="PROSITE" id="PS50977"/>
    </source>
</evidence>
<evidence type="ECO:0000256" key="2">
    <source>
        <dbReference type="ARBA" id="ARBA00023125"/>
    </source>
</evidence>
<feature type="domain" description="HTH tetR-type" evidence="4">
    <location>
        <begin position="1"/>
        <end position="47"/>
    </location>
</feature>
<keyword evidence="2" id="KW-0238">DNA-binding</keyword>
<dbReference type="Gene3D" id="1.10.357.10">
    <property type="entry name" value="Tetracycline Repressor, domain 2"/>
    <property type="match status" value="1"/>
</dbReference>
<accession>A0A6J6F1G4</accession>
<gene>
    <name evidence="5" type="ORF">UFOPK1493_03193</name>
</gene>
<dbReference type="PROSITE" id="PS50977">
    <property type="entry name" value="HTH_TETR_2"/>
    <property type="match status" value="1"/>
</dbReference>
<proteinExistence type="predicted"/>